<comment type="subunit">
    <text evidence="12 13">Component of the ubiquinol-cytochrome c oxidoreductase (cytochrome b-c1 complex, complex III, CIII), a multisubunit enzyme composed of 11 subunits. The complex is composed of 3 respiratory subunits cytochrome b, cytochrome c1 and Rieske protein UQCRFS1, 2 core protein subunits UQCRC1/QCR1 and UQCRC2/QCR2, and 6 low-molecular weight protein subunits UQCRH/QCR6, UQCRB/QCR7, UQCRQ/QCR8, UQCR10/QCR9, UQCR11/QCR10 and subunit 9, the cleavage product of Rieske protein UQCRFS1. The complex exists as an obligatory dimer and forms supercomplexes (SCs) in the inner mitochondrial membrane with NADH-ubiquinone oxidoreductase (complex I, CI) and cytochrome c oxidase (complex IV, CIV), resulting in different assemblies (supercomplex SCI(1)III(2)IV(1) and megacomplex MCI(2)III(2)IV(2)). Interacts with UQCC6.</text>
</comment>
<dbReference type="GO" id="GO:0045275">
    <property type="term" value="C:respiratory chain complex III"/>
    <property type="evidence" value="ECO:0007669"/>
    <property type="project" value="UniProtKB-UniRule"/>
</dbReference>
<feature type="transmembrane region" description="Helical" evidence="13">
    <location>
        <begin position="45"/>
        <end position="64"/>
    </location>
</feature>
<comment type="caution">
    <text evidence="14">The sequence shown here is derived from an EMBL/GenBank/DDBJ whole genome shotgun (WGS) entry which is preliminary data.</text>
</comment>
<evidence type="ECO:0000256" key="9">
    <source>
        <dbReference type="ARBA" id="ARBA00022989"/>
    </source>
</evidence>
<evidence type="ECO:0000256" key="11">
    <source>
        <dbReference type="ARBA" id="ARBA00023136"/>
    </source>
</evidence>
<dbReference type="SUPFAM" id="SSF81508">
    <property type="entry name" value="Ubiquinone-binding protein QP-C of cytochrome bc1 complex (Ubiquinol-cytochrome c reductase)"/>
    <property type="match status" value="1"/>
</dbReference>
<evidence type="ECO:0000256" key="10">
    <source>
        <dbReference type="ARBA" id="ARBA00023128"/>
    </source>
</evidence>
<proteinExistence type="inferred from homology"/>
<evidence type="ECO:0000256" key="13">
    <source>
        <dbReference type="RuleBase" id="RU368118"/>
    </source>
</evidence>
<protein>
    <recommendedName>
        <fullName evidence="3 13">Cytochrome b-c1 complex subunit 8</fullName>
    </recommendedName>
    <alternativeName>
        <fullName evidence="13">Complex III subunit 8</fullName>
    </alternativeName>
</protein>
<evidence type="ECO:0000256" key="8">
    <source>
        <dbReference type="ARBA" id="ARBA00022982"/>
    </source>
</evidence>
<evidence type="ECO:0000256" key="7">
    <source>
        <dbReference type="ARBA" id="ARBA00022792"/>
    </source>
</evidence>
<dbReference type="Proteomes" id="UP001432146">
    <property type="component" value="Unassembled WGS sequence"/>
</dbReference>
<gene>
    <name evidence="14" type="ORF">QLX08_000573</name>
</gene>
<sequence length="82" mass="9660">MLEFGELPIRIRKVVYITLCSTHQRSWAKAISHGLPNFFKRSGRTMIPMVPGFLLTFWCMNWSVAENKKSKRKNPKLYEKDT</sequence>
<evidence type="ECO:0000256" key="6">
    <source>
        <dbReference type="ARBA" id="ARBA00022692"/>
    </source>
</evidence>
<keyword evidence="6 13" id="KW-0812">Transmembrane</keyword>
<keyword evidence="10 13" id="KW-0496">Mitochondrion</keyword>
<name>A0AAW1AMI6_9HYME</name>
<comment type="subcellular location">
    <subcellularLocation>
        <location evidence="1 13">Mitochondrion inner membrane</location>
        <topology evidence="1 13">Single-pass membrane protein</topology>
    </subcellularLocation>
</comment>
<keyword evidence="9 13" id="KW-1133">Transmembrane helix</keyword>
<organism evidence="14 15">
    <name type="scientific">Tetragonisca angustula</name>
    <dbReference type="NCBI Taxonomy" id="166442"/>
    <lineage>
        <taxon>Eukaryota</taxon>
        <taxon>Metazoa</taxon>
        <taxon>Ecdysozoa</taxon>
        <taxon>Arthropoda</taxon>
        <taxon>Hexapoda</taxon>
        <taxon>Insecta</taxon>
        <taxon>Pterygota</taxon>
        <taxon>Neoptera</taxon>
        <taxon>Endopterygota</taxon>
        <taxon>Hymenoptera</taxon>
        <taxon>Apocrita</taxon>
        <taxon>Aculeata</taxon>
        <taxon>Apoidea</taxon>
        <taxon>Anthophila</taxon>
        <taxon>Apidae</taxon>
        <taxon>Tetragonisca</taxon>
    </lineage>
</organism>
<dbReference type="Pfam" id="PF02939">
    <property type="entry name" value="UcrQ"/>
    <property type="match status" value="1"/>
</dbReference>
<evidence type="ECO:0000256" key="12">
    <source>
        <dbReference type="ARBA" id="ARBA00047105"/>
    </source>
</evidence>
<evidence type="ECO:0000313" key="15">
    <source>
        <dbReference type="Proteomes" id="UP001432146"/>
    </source>
</evidence>
<evidence type="ECO:0000256" key="1">
    <source>
        <dbReference type="ARBA" id="ARBA00004434"/>
    </source>
</evidence>
<keyword evidence="5 13" id="KW-0679">Respiratory chain</keyword>
<evidence type="ECO:0000256" key="5">
    <source>
        <dbReference type="ARBA" id="ARBA00022660"/>
    </source>
</evidence>
<comment type="function">
    <text evidence="13">Component of the ubiquinol-cytochrome c oxidoreductase, a multisubunit transmembrane complex that is part of the mitochondrial electron transport chain which drives oxidative phosphorylation. The complex plays an important role in the uptake of multiple carbon sources present in different host niches.</text>
</comment>
<keyword evidence="7 13" id="KW-0999">Mitochondrion inner membrane</keyword>
<evidence type="ECO:0000256" key="3">
    <source>
        <dbReference type="ARBA" id="ARBA00016324"/>
    </source>
</evidence>
<evidence type="ECO:0000256" key="4">
    <source>
        <dbReference type="ARBA" id="ARBA00022448"/>
    </source>
</evidence>
<dbReference type="InterPro" id="IPR036642">
    <property type="entry name" value="Cyt_bc1_su8_sf"/>
</dbReference>
<dbReference type="PANTHER" id="PTHR12119:SF2">
    <property type="entry name" value="CYTOCHROME B-C1 COMPLEX SUBUNIT 8"/>
    <property type="match status" value="1"/>
</dbReference>
<dbReference type="AlphaFoldDB" id="A0AAW1AMI6"/>
<keyword evidence="15" id="KW-1185">Reference proteome</keyword>
<accession>A0AAW1AMI6</accession>
<dbReference type="GO" id="GO:0005743">
    <property type="term" value="C:mitochondrial inner membrane"/>
    <property type="evidence" value="ECO:0007669"/>
    <property type="project" value="UniProtKB-SubCell"/>
</dbReference>
<dbReference type="Gene3D" id="1.20.5.210">
    <property type="entry name" value="Cytochrome b-c1 complex subunit 8"/>
    <property type="match status" value="1"/>
</dbReference>
<keyword evidence="8 13" id="KW-0249">Electron transport</keyword>
<evidence type="ECO:0000256" key="2">
    <source>
        <dbReference type="ARBA" id="ARBA00007668"/>
    </source>
</evidence>
<dbReference type="GO" id="GO:0006122">
    <property type="term" value="P:mitochondrial electron transport, ubiquinol to cytochrome c"/>
    <property type="evidence" value="ECO:0007669"/>
    <property type="project" value="UniProtKB-UniRule"/>
</dbReference>
<dbReference type="PANTHER" id="PTHR12119">
    <property type="entry name" value="UBIQUINOL-CYTOCHROME C REDUCTASE COMPLEX UBIQUINONE-BINDING PROTEIN QP-C"/>
    <property type="match status" value="1"/>
</dbReference>
<dbReference type="EMBL" id="JAWNGG020000007">
    <property type="protein sequence ID" value="KAK9309944.1"/>
    <property type="molecule type" value="Genomic_DNA"/>
</dbReference>
<keyword evidence="11 13" id="KW-0472">Membrane</keyword>
<dbReference type="InterPro" id="IPR004205">
    <property type="entry name" value="Cyt_bc1_su8"/>
</dbReference>
<reference evidence="14 15" key="1">
    <citation type="submission" date="2024-05" db="EMBL/GenBank/DDBJ databases">
        <title>The nuclear and mitochondrial genome assemblies of Tetragonisca angustula (Apidae: Meliponini), a tiny yet remarkable pollinator in the Neotropics.</title>
        <authorList>
            <person name="Ferrari R."/>
            <person name="Ricardo P.C."/>
            <person name="Dias F.C."/>
            <person name="Araujo N.S."/>
            <person name="Soares D.O."/>
            <person name="Zhou Q.-S."/>
            <person name="Zhu C.-D."/>
            <person name="Coutinho L."/>
            <person name="Airas M.C."/>
            <person name="Batista T.M."/>
        </authorList>
    </citation>
    <scope>NUCLEOTIDE SEQUENCE [LARGE SCALE GENOMIC DNA]</scope>
    <source>
        <strain evidence="14">ASF017062</strain>
        <tissue evidence="14">Abdomen</tissue>
    </source>
</reference>
<keyword evidence="4 13" id="KW-0813">Transport</keyword>
<evidence type="ECO:0000313" key="14">
    <source>
        <dbReference type="EMBL" id="KAK9309944.1"/>
    </source>
</evidence>
<comment type="similarity">
    <text evidence="2 13">Belongs to the UQCRQ/QCR8 family.</text>
</comment>